<gene>
    <name evidence="7" type="ORF">ACAOBT_LOCUS23414</name>
</gene>
<dbReference type="PANTHER" id="PTHR33273:SF2">
    <property type="entry name" value="ENDONUCLEASE_EXONUCLEASE_PHOSPHATASE DOMAIN-CONTAINING PROTEIN"/>
    <property type="match status" value="1"/>
</dbReference>
<dbReference type="GO" id="GO:0005886">
    <property type="term" value="C:plasma membrane"/>
    <property type="evidence" value="ECO:0007669"/>
    <property type="project" value="UniProtKB-SubCell"/>
</dbReference>
<comment type="similarity">
    <text evidence="6">Belongs to the insect chemoreceptor superfamily. Gustatory receptor (GR) family.</text>
</comment>
<keyword evidence="5 6" id="KW-0472">Membrane</keyword>
<dbReference type="Pfam" id="PF08395">
    <property type="entry name" value="7tm_7"/>
    <property type="match status" value="1"/>
</dbReference>
<dbReference type="GO" id="GO:0050909">
    <property type="term" value="P:sensory perception of taste"/>
    <property type="evidence" value="ECO:0007669"/>
    <property type="project" value="InterPro"/>
</dbReference>
<keyword evidence="6" id="KW-0675">Receptor</keyword>
<dbReference type="InterPro" id="IPR013604">
    <property type="entry name" value="7TM_chemorcpt"/>
</dbReference>
<evidence type="ECO:0000256" key="2">
    <source>
        <dbReference type="ARBA" id="ARBA00022475"/>
    </source>
</evidence>
<evidence type="ECO:0000256" key="6">
    <source>
        <dbReference type="RuleBase" id="RU363108"/>
    </source>
</evidence>
<proteinExistence type="inferred from homology"/>
<feature type="transmembrane region" description="Helical" evidence="6">
    <location>
        <begin position="260"/>
        <end position="281"/>
    </location>
</feature>
<keyword evidence="8" id="KW-1185">Reference proteome</keyword>
<comment type="function">
    <text evidence="6">Gustatory receptor which mediates acceptance or avoidance behavior, depending on its substrates.</text>
</comment>
<dbReference type="AlphaFoldDB" id="A0A9P0LP88"/>
<dbReference type="OrthoDB" id="8123891at2759"/>
<keyword evidence="2 6" id="KW-1003">Cell membrane</keyword>
<evidence type="ECO:0000313" key="7">
    <source>
        <dbReference type="EMBL" id="CAH1996877.1"/>
    </source>
</evidence>
<evidence type="ECO:0000313" key="8">
    <source>
        <dbReference type="Proteomes" id="UP001152888"/>
    </source>
</evidence>
<protein>
    <recommendedName>
        <fullName evidence="6">Gustatory receptor</fullName>
    </recommendedName>
</protein>
<keyword evidence="3 6" id="KW-0812">Transmembrane</keyword>
<evidence type="ECO:0000256" key="1">
    <source>
        <dbReference type="ARBA" id="ARBA00004651"/>
    </source>
</evidence>
<dbReference type="EMBL" id="CAKOFQ010007271">
    <property type="protein sequence ID" value="CAH1996877.1"/>
    <property type="molecule type" value="Genomic_DNA"/>
</dbReference>
<keyword evidence="4 6" id="KW-1133">Transmembrane helix</keyword>
<dbReference type="GO" id="GO:0007165">
    <property type="term" value="P:signal transduction"/>
    <property type="evidence" value="ECO:0007669"/>
    <property type="project" value="UniProtKB-KW"/>
</dbReference>
<sequence length="569" mass="64130">MHVFYDQLLELVKLIADRSIGAAVPQVEGTFLLNSPELRKGPMLSDSRQVIELPIGLDWVEIVKHTADQFDGHVRILIAVLLSQCPRMRADNITDYSILIPVPLWQCPRTKPDNLAEYRLKVLGSVVRFTRALAYSVATAQAWDIRSYGNKAFEYADMKFFSAAQIVVIILMYKILKMIQVRCELLSVLLVDIVQGTSPENHWKLLRICHESCCRLIELFNKNFGVTVLLLMMQTVMNALNATLWCLERKYSQVEGIEDIVANCFFYLLGLSLAGAIIVGCDKVIKEKEKFTKLCYLLQPDGTKGDVGRKLEEMALFLEKHSPVFTAAGFFDDYRKIVRLFREEEVPHHTFPLPLERNIHAVVRGVPVNFSDTEIKGELEQRGYSPLHIIRLKRSGGAPMPLVVVILPKTEKSQQGFSEHELLGLAIRVEVQKNSRLIGQCHRCQKYGHAQSYCTAPPKCLKCAKDHMTHLCQLTEEEERKCANCGEGHPANSRTCKFTPRRNLQVIAQRRNISYADAAREATLPAPSAQPPLSTQNVDLATALRSLQQIISPLISATQALQAIFPVNV</sequence>
<comment type="caution">
    <text evidence="7">The sequence shown here is derived from an EMBL/GenBank/DDBJ whole genome shotgun (WGS) entry which is preliminary data.</text>
</comment>
<dbReference type="PANTHER" id="PTHR33273">
    <property type="entry name" value="DOMAIN-CONTAINING PROTEIN, PUTATIVE-RELATED"/>
    <property type="match status" value="1"/>
</dbReference>
<evidence type="ECO:0000256" key="4">
    <source>
        <dbReference type="ARBA" id="ARBA00022989"/>
    </source>
</evidence>
<organism evidence="7 8">
    <name type="scientific">Acanthoscelides obtectus</name>
    <name type="common">Bean weevil</name>
    <name type="synonym">Bruchus obtectus</name>
    <dbReference type="NCBI Taxonomy" id="200917"/>
    <lineage>
        <taxon>Eukaryota</taxon>
        <taxon>Metazoa</taxon>
        <taxon>Ecdysozoa</taxon>
        <taxon>Arthropoda</taxon>
        <taxon>Hexapoda</taxon>
        <taxon>Insecta</taxon>
        <taxon>Pterygota</taxon>
        <taxon>Neoptera</taxon>
        <taxon>Endopterygota</taxon>
        <taxon>Coleoptera</taxon>
        <taxon>Polyphaga</taxon>
        <taxon>Cucujiformia</taxon>
        <taxon>Chrysomeloidea</taxon>
        <taxon>Chrysomelidae</taxon>
        <taxon>Bruchinae</taxon>
        <taxon>Bruchini</taxon>
        <taxon>Acanthoscelides</taxon>
    </lineage>
</organism>
<reference evidence="7" key="1">
    <citation type="submission" date="2022-03" db="EMBL/GenBank/DDBJ databases">
        <authorList>
            <person name="Sayadi A."/>
        </authorList>
    </citation>
    <scope>NUCLEOTIDE SEQUENCE</scope>
</reference>
<comment type="subcellular location">
    <subcellularLocation>
        <location evidence="1 6">Cell membrane</location>
        <topology evidence="1 6">Multi-pass membrane protein</topology>
    </subcellularLocation>
</comment>
<comment type="caution">
    <text evidence="6">Lacks conserved residue(s) required for the propagation of feature annotation.</text>
</comment>
<accession>A0A9P0LP88</accession>
<evidence type="ECO:0000256" key="5">
    <source>
        <dbReference type="ARBA" id="ARBA00023136"/>
    </source>
</evidence>
<keyword evidence="6" id="KW-0807">Transducer</keyword>
<feature type="transmembrane region" description="Helical" evidence="6">
    <location>
        <begin position="224"/>
        <end position="240"/>
    </location>
</feature>
<name>A0A9P0LP88_ACAOB</name>
<evidence type="ECO:0000256" key="3">
    <source>
        <dbReference type="ARBA" id="ARBA00022692"/>
    </source>
</evidence>
<dbReference type="Proteomes" id="UP001152888">
    <property type="component" value="Unassembled WGS sequence"/>
</dbReference>